<dbReference type="PANTHER" id="PTHR41913:SF1">
    <property type="entry name" value="DUF1684 DOMAIN-CONTAINING PROTEIN"/>
    <property type="match status" value="1"/>
</dbReference>
<accession>A0A098L939</accession>
<sequence length="197" mass="22765">MGVAFVLVILSFVFSNIKTSYKQNVEDYRRQRNDFFRHSPLSPIEDKEAFTTLNYFIPNPKYKVEAELYPLSDSSEITITRNDGRKDTYKKFATASFTLEKKPLQLTLLISKDSSNNELNAFIPFSDKTNGGETYSGGRYLDLKITDKKHAVIDFNFAYNPFCVYSYKYSCPLPPPENHLDIEIPAGEKIWEKPQEK</sequence>
<protein>
    <recommendedName>
        <fullName evidence="3">DUF1684 domain-containing protein</fullName>
    </recommendedName>
</protein>
<evidence type="ECO:0000313" key="2">
    <source>
        <dbReference type="Proteomes" id="UP000030185"/>
    </source>
</evidence>
<evidence type="ECO:0000313" key="1">
    <source>
        <dbReference type="EMBL" id="GAL82854.1"/>
    </source>
</evidence>
<dbReference type="EMBL" id="BBLT01000001">
    <property type="protein sequence ID" value="GAL82854.1"/>
    <property type="molecule type" value="Genomic_DNA"/>
</dbReference>
<gene>
    <name evidence="1" type="ORF">MYP_80</name>
</gene>
<dbReference type="AlphaFoldDB" id="A0A098L939"/>
<organism evidence="1 2">
    <name type="scientific">Sporocytophaga myxococcoides</name>
    <dbReference type="NCBI Taxonomy" id="153721"/>
    <lineage>
        <taxon>Bacteria</taxon>
        <taxon>Pseudomonadati</taxon>
        <taxon>Bacteroidota</taxon>
        <taxon>Cytophagia</taxon>
        <taxon>Cytophagales</taxon>
        <taxon>Cytophagaceae</taxon>
        <taxon>Sporocytophaga</taxon>
    </lineage>
</organism>
<dbReference type="InterPro" id="IPR012467">
    <property type="entry name" value="DUF1684"/>
</dbReference>
<dbReference type="eggNOG" id="COG3358">
    <property type="taxonomic scope" value="Bacteria"/>
</dbReference>
<dbReference type="Pfam" id="PF07920">
    <property type="entry name" value="DUF1684"/>
    <property type="match status" value="1"/>
</dbReference>
<name>A0A098L939_9BACT</name>
<reference evidence="1 2" key="1">
    <citation type="submission" date="2014-09" db="EMBL/GenBank/DDBJ databases">
        <title>Sporocytophaga myxococcoides PG-01 genome sequencing.</title>
        <authorList>
            <person name="Liu L."/>
            <person name="Gao P.J."/>
            <person name="Chen G.J."/>
            <person name="Wang L.S."/>
        </authorList>
    </citation>
    <scope>NUCLEOTIDE SEQUENCE [LARGE SCALE GENOMIC DNA]</scope>
    <source>
        <strain evidence="1 2">PG-01</strain>
    </source>
</reference>
<dbReference type="PANTHER" id="PTHR41913">
    <property type="entry name" value="DUF1684 DOMAIN-CONTAINING PROTEIN"/>
    <property type="match status" value="1"/>
</dbReference>
<dbReference type="STRING" id="153721.MYP_80"/>
<comment type="caution">
    <text evidence="1">The sequence shown here is derived from an EMBL/GenBank/DDBJ whole genome shotgun (WGS) entry which is preliminary data.</text>
</comment>
<keyword evidence="2" id="KW-1185">Reference proteome</keyword>
<dbReference type="Proteomes" id="UP000030185">
    <property type="component" value="Unassembled WGS sequence"/>
</dbReference>
<evidence type="ECO:0008006" key="3">
    <source>
        <dbReference type="Google" id="ProtNLM"/>
    </source>
</evidence>
<proteinExistence type="predicted"/>